<evidence type="ECO:0000313" key="1">
    <source>
        <dbReference type="EMBL" id="VDM01062.1"/>
    </source>
</evidence>
<reference evidence="1 2" key="2">
    <citation type="submission" date="2018-11" db="EMBL/GenBank/DDBJ databases">
        <authorList>
            <consortium name="Pathogen Informatics"/>
        </authorList>
    </citation>
    <scope>NUCLEOTIDE SEQUENCE [LARGE SCALE GENOMIC DNA]</scope>
    <source>
        <strain evidence="1 2">NST_G2</strain>
    </source>
</reference>
<name>A0A183TDX8_SCHSO</name>
<reference evidence="3" key="1">
    <citation type="submission" date="2016-06" db="UniProtKB">
        <authorList>
            <consortium name="WormBaseParasite"/>
        </authorList>
    </citation>
    <scope>IDENTIFICATION</scope>
</reference>
<dbReference type="Proteomes" id="UP000275846">
    <property type="component" value="Unassembled WGS sequence"/>
</dbReference>
<dbReference type="EMBL" id="UYSU01039199">
    <property type="protein sequence ID" value="VDM01062.1"/>
    <property type="molecule type" value="Genomic_DNA"/>
</dbReference>
<dbReference type="AlphaFoldDB" id="A0A183TDX8"/>
<dbReference type="WBParaSite" id="SSLN_0001523101-mRNA-1">
    <property type="protein sequence ID" value="SSLN_0001523101-mRNA-1"/>
    <property type="gene ID" value="SSLN_0001523101"/>
</dbReference>
<proteinExistence type="predicted"/>
<sequence length="121" mass="12605">MGGGGGGGGGPTVYTAASETLAARLHNTALWANTSACAAYDSGFYNGSSNNSTDAAAIAAAQVPQTPPQPTPQPGREGGTCTWLYNGEHFGWQPPPPSLFDWPMGNVDLYRRLEHANLDPK</sequence>
<protein>
    <submittedName>
        <fullName evidence="3">Dof-type domain-containing protein</fullName>
    </submittedName>
</protein>
<gene>
    <name evidence="1" type="ORF">SSLN_LOCUS14676</name>
</gene>
<organism evidence="3">
    <name type="scientific">Schistocephalus solidus</name>
    <name type="common">Tapeworm</name>
    <dbReference type="NCBI Taxonomy" id="70667"/>
    <lineage>
        <taxon>Eukaryota</taxon>
        <taxon>Metazoa</taxon>
        <taxon>Spiralia</taxon>
        <taxon>Lophotrochozoa</taxon>
        <taxon>Platyhelminthes</taxon>
        <taxon>Cestoda</taxon>
        <taxon>Eucestoda</taxon>
        <taxon>Diphyllobothriidea</taxon>
        <taxon>Diphyllobothriidae</taxon>
        <taxon>Schistocephalus</taxon>
    </lineage>
</organism>
<evidence type="ECO:0000313" key="2">
    <source>
        <dbReference type="Proteomes" id="UP000275846"/>
    </source>
</evidence>
<keyword evidence="2" id="KW-1185">Reference proteome</keyword>
<evidence type="ECO:0000313" key="3">
    <source>
        <dbReference type="WBParaSite" id="SSLN_0001523101-mRNA-1"/>
    </source>
</evidence>
<accession>A0A183TDX8</accession>